<evidence type="ECO:0000256" key="7">
    <source>
        <dbReference type="ARBA" id="ARBA00022676"/>
    </source>
</evidence>
<accession>A0A6A0HC71</accession>
<comment type="caution">
    <text evidence="25">The sequence shown here is derived from an EMBL/GenBank/DDBJ whole genome shotgun (WGS) entry which is preliminary data.</text>
</comment>
<keyword evidence="15" id="KW-1015">Disulfide bond</keyword>
<evidence type="ECO:0000256" key="17">
    <source>
        <dbReference type="ARBA" id="ARBA00023211"/>
    </source>
</evidence>
<dbReference type="GO" id="GO:0016263">
    <property type="term" value="F:glycoprotein-N-acetylgalactosamine 3-beta-galactosyltransferase activity"/>
    <property type="evidence" value="ECO:0007669"/>
    <property type="project" value="UniProtKB-EC"/>
</dbReference>
<evidence type="ECO:0000256" key="12">
    <source>
        <dbReference type="ARBA" id="ARBA00022968"/>
    </source>
</evidence>
<comment type="subcellular location">
    <subcellularLocation>
        <location evidence="2">Membrane</location>
        <topology evidence="2">Single-pass type II membrane protein</topology>
    </subcellularLocation>
</comment>
<keyword evidence="14 23" id="KW-0472">Membrane</keyword>
<dbReference type="PANTHER" id="PTHR23033">
    <property type="entry name" value="BETA1,3-GALACTOSYLTRANSFERASE"/>
    <property type="match status" value="1"/>
</dbReference>
<dbReference type="EC" id="2.4.1.122" evidence="6"/>
<keyword evidence="8" id="KW-0808">Transferase</keyword>
<dbReference type="InterPro" id="IPR003378">
    <property type="entry name" value="Fringe-like_glycosylTrfase"/>
</dbReference>
<evidence type="ECO:0000256" key="16">
    <source>
        <dbReference type="ARBA" id="ARBA00023180"/>
    </source>
</evidence>
<comment type="pathway">
    <text evidence="3">Protein modification; protein glycosylation.</text>
</comment>
<dbReference type="GO" id="GO:0016020">
    <property type="term" value="C:membrane"/>
    <property type="evidence" value="ECO:0007669"/>
    <property type="project" value="UniProtKB-SubCell"/>
</dbReference>
<dbReference type="AlphaFoldDB" id="A0A6A0HC71"/>
<name>A0A6A0HC71_HYAAZ</name>
<evidence type="ECO:0000256" key="6">
    <source>
        <dbReference type="ARBA" id="ARBA00012557"/>
    </source>
</evidence>
<dbReference type="GO" id="GO:0000166">
    <property type="term" value="F:nucleotide binding"/>
    <property type="evidence" value="ECO:0007669"/>
    <property type="project" value="UniProtKB-KW"/>
</dbReference>
<evidence type="ECO:0000256" key="9">
    <source>
        <dbReference type="ARBA" id="ARBA00022692"/>
    </source>
</evidence>
<evidence type="ECO:0000256" key="3">
    <source>
        <dbReference type="ARBA" id="ARBA00004922"/>
    </source>
</evidence>
<evidence type="ECO:0000256" key="1">
    <source>
        <dbReference type="ARBA" id="ARBA00001936"/>
    </source>
</evidence>
<feature type="transmembrane region" description="Helical" evidence="23">
    <location>
        <begin position="12"/>
        <end position="41"/>
    </location>
</feature>
<dbReference type="Proteomes" id="UP000711488">
    <property type="component" value="Unassembled WGS sequence"/>
</dbReference>
<keyword evidence="16" id="KW-0325">Glycoprotein</keyword>
<dbReference type="Gene3D" id="3.90.550.50">
    <property type="match status" value="1"/>
</dbReference>
<comment type="similarity">
    <text evidence="4">Belongs to the glycosyltransferase 31 family. Beta3-Gal-T subfamily.</text>
</comment>
<dbReference type="Pfam" id="PF02434">
    <property type="entry name" value="Fringe"/>
    <property type="match status" value="1"/>
</dbReference>
<protein>
    <recommendedName>
        <fullName evidence="18">Glycoprotein-N-acetylgalactosamine 3-beta-galactosyltransferase 1</fullName>
        <ecNumber evidence="6">2.4.1.122</ecNumber>
    </recommendedName>
    <alternativeName>
        <fullName evidence="20">Core 1 O-glycan T-synthase</fullName>
    </alternativeName>
    <alternativeName>
        <fullName evidence="21">Core 1 UDP-galactose:N-acetylgalactosamine-alpha-R beta 1,3-galactosyltransferase 1</fullName>
    </alternativeName>
    <alternativeName>
        <fullName evidence="19">Core 1 beta1,3-galactosyltransferase 1</fullName>
    </alternativeName>
</protein>
<reference evidence="25" key="2">
    <citation type="journal article" date="2018" name="Environ. Sci. Technol.">
        <title>The Toxicogenome of Hyalella azteca: A Model for Sediment Ecotoxicology and Evolutionary Toxicology.</title>
        <authorList>
            <person name="Poynton H.C."/>
            <person name="Hasenbein S."/>
            <person name="Benoit J.B."/>
            <person name="Sepulveda M.S."/>
            <person name="Poelchau M.F."/>
            <person name="Hughes D.S.T."/>
            <person name="Murali S.C."/>
            <person name="Chen S."/>
            <person name="Glastad K.M."/>
            <person name="Goodisman M.A.D."/>
            <person name="Werren J.H."/>
            <person name="Vineis J.H."/>
            <person name="Bowen J.L."/>
            <person name="Friedrich M."/>
            <person name="Jones J."/>
            <person name="Robertson H.M."/>
            <person name="Feyereisen R."/>
            <person name="Mechler-Hickson A."/>
            <person name="Mathers N."/>
            <person name="Lee C.E."/>
            <person name="Colbourne J.K."/>
            <person name="Biales A."/>
            <person name="Johnston J.S."/>
            <person name="Wellborn G.A."/>
            <person name="Rosendale A.J."/>
            <person name="Cridge A.G."/>
            <person name="Munoz-Torres M.C."/>
            <person name="Bain P.A."/>
            <person name="Manny A.R."/>
            <person name="Major K.M."/>
            <person name="Lambert F.N."/>
            <person name="Vulpe C.D."/>
            <person name="Tuck P."/>
            <person name="Blalock B.J."/>
            <person name="Lin Y.Y."/>
            <person name="Smith M.E."/>
            <person name="Ochoa-Acuna H."/>
            <person name="Chen M.M."/>
            <person name="Childers C.P."/>
            <person name="Qu J."/>
            <person name="Dugan S."/>
            <person name="Lee S.L."/>
            <person name="Chao H."/>
            <person name="Dinh H."/>
            <person name="Han Y."/>
            <person name="Doddapaneni H."/>
            <person name="Worley K.C."/>
            <person name="Muzny D.M."/>
            <person name="Gibbs R.A."/>
            <person name="Richards S."/>
        </authorList>
    </citation>
    <scope>NUCLEOTIDE SEQUENCE</scope>
    <source>
        <strain evidence="25">HAZT.00-mixed</strain>
        <tissue evidence="25">Whole organism</tissue>
    </source>
</reference>
<dbReference type="PANTHER" id="PTHR23033:SF14">
    <property type="entry name" value="GLYCOPROTEIN-N-ACETYLGALACTOSAMINE 3-BETA-GALACTOSYLTRANSFERASE 1-RELATED"/>
    <property type="match status" value="1"/>
</dbReference>
<comment type="cofactor">
    <cofactor evidence="1">
        <name>Mn(2+)</name>
        <dbReference type="ChEBI" id="CHEBI:29035"/>
    </cofactor>
</comment>
<evidence type="ECO:0000256" key="10">
    <source>
        <dbReference type="ARBA" id="ARBA00022723"/>
    </source>
</evidence>
<reference evidence="25" key="1">
    <citation type="submission" date="2014-08" db="EMBL/GenBank/DDBJ databases">
        <authorList>
            <person name="Murali S."/>
            <person name="Richards S."/>
            <person name="Bandaranaike D."/>
            <person name="Bellair M."/>
            <person name="Blankenburg K."/>
            <person name="Chao H."/>
            <person name="Dinh H."/>
            <person name="Doddapaneni H."/>
            <person name="Dugan-Rocha S."/>
            <person name="Elkadiri S."/>
            <person name="Gnanaolivu R."/>
            <person name="Hughes D."/>
            <person name="Lee S."/>
            <person name="Li M."/>
            <person name="Ming W."/>
            <person name="Munidasa M."/>
            <person name="Muniz J."/>
            <person name="Nguyen L."/>
            <person name="Osuji N."/>
            <person name="Pu L.-L."/>
            <person name="Puazo M."/>
            <person name="Skinner E."/>
            <person name="Qu C."/>
            <person name="Quiroz J."/>
            <person name="Raj R."/>
            <person name="Weissenberger G."/>
            <person name="Xin Y."/>
            <person name="Zou X."/>
            <person name="Han Y."/>
            <person name="Worley K."/>
            <person name="Muzny D."/>
            <person name="Gibbs R."/>
        </authorList>
    </citation>
    <scope>NUCLEOTIDE SEQUENCE</scope>
    <source>
        <strain evidence="25">HAZT.00-mixed</strain>
        <tissue evidence="25">Whole organism</tissue>
    </source>
</reference>
<evidence type="ECO:0000256" key="15">
    <source>
        <dbReference type="ARBA" id="ARBA00023157"/>
    </source>
</evidence>
<evidence type="ECO:0000256" key="23">
    <source>
        <dbReference type="SAM" id="Phobius"/>
    </source>
</evidence>
<keyword evidence="12" id="KW-0735">Signal-anchor</keyword>
<dbReference type="GO" id="GO:0030145">
    <property type="term" value="F:manganese ion binding"/>
    <property type="evidence" value="ECO:0007669"/>
    <property type="project" value="UniProtKB-ARBA"/>
</dbReference>
<sequence>MLAVTTQETSAHLLLGLMAAMRLLLTFALGMISGVLSFYLFSFSLSYPPASIDSSLYEGLSKYVDAQRNDILEGARRPGPSLGGHGDHSAAGVASEVRLLCVIMTHPDNHEVKARHVHATWARRCHTAIFMSSKADASIDAVNVVWHEGRQQLWQKTKNSFKYVYEHHLDQADWFLKADDDTYVVVENLRYLLGAYNSSVPLWFGRRFRELVTNGYMSGAAFLYRVMSRTGAGYVLSKEAVRRLVEEGLPNPRKCRADAAGDEDVEMGRCLQNVGVIAGDSRDHMGRDRFFPFIPEHHIIPGHIGPKNWLWQYNYYPMSIGLGCCSDTAISFHYVSPELMYQLEYLIYHLRPYGLRYRHPTFPFLSTDTQPIPEEVTTA</sequence>
<proteinExistence type="inferred from homology"/>
<evidence type="ECO:0000256" key="13">
    <source>
        <dbReference type="ARBA" id="ARBA00022989"/>
    </source>
</evidence>
<evidence type="ECO:0000313" key="25">
    <source>
        <dbReference type="EMBL" id="KAA0202595.1"/>
    </source>
</evidence>
<evidence type="ECO:0000256" key="5">
    <source>
        <dbReference type="ARBA" id="ARBA00011748"/>
    </source>
</evidence>
<keyword evidence="11" id="KW-0547">Nucleotide-binding</keyword>
<comment type="function">
    <text evidence="22">Glycosyltransferase that generates the core 1 O-glycan Gal-beta1-3GalNAc-alpha1-Ser/Thr (T antigen), which is a precursor for many extended O-glycans in glycoproteins.</text>
</comment>
<dbReference type="InterPro" id="IPR026050">
    <property type="entry name" value="C1GALT1/C1GALT1_chp1"/>
</dbReference>
<evidence type="ECO:0000256" key="11">
    <source>
        <dbReference type="ARBA" id="ARBA00022741"/>
    </source>
</evidence>
<dbReference type="FunFam" id="3.90.550.50:FF:000017">
    <property type="entry name" value="Glycoprotein-N-acetylgalactosamine 3-beta-galactosyltransferase 1"/>
    <property type="match status" value="1"/>
</dbReference>
<evidence type="ECO:0000256" key="18">
    <source>
        <dbReference type="ARBA" id="ARBA00040898"/>
    </source>
</evidence>
<comment type="subunit">
    <text evidence="5">Homodimer; disulfide-linked.</text>
</comment>
<dbReference type="UniPathway" id="UPA00378"/>
<organism evidence="25">
    <name type="scientific">Hyalella azteca</name>
    <name type="common">Amphipod</name>
    <dbReference type="NCBI Taxonomy" id="294128"/>
    <lineage>
        <taxon>Eukaryota</taxon>
        <taxon>Metazoa</taxon>
        <taxon>Ecdysozoa</taxon>
        <taxon>Arthropoda</taxon>
        <taxon>Crustacea</taxon>
        <taxon>Multicrustacea</taxon>
        <taxon>Malacostraca</taxon>
        <taxon>Eumalacostraca</taxon>
        <taxon>Peracarida</taxon>
        <taxon>Amphipoda</taxon>
        <taxon>Senticaudata</taxon>
        <taxon>Talitrida</taxon>
        <taxon>Talitroidea</taxon>
        <taxon>Hyalellidae</taxon>
        <taxon>Hyalella</taxon>
    </lineage>
</organism>
<feature type="domain" description="Fringe-like glycosyltransferase" evidence="24">
    <location>
        <begin position="103"/>
        <end position="275"/>
    </location>
</feature>
<keyword evidence="9 23" id="KW-0812">Transmembrane</keyword>
<keyword evidence="17" id="KW-0464">Manganese</keyword>
<keyword evidence="7" id="KW-0328">Glycosyltransferase</keyword>
<evidence type="ECO:0000256" key="22">
    <source>
        <dbReference type="ARBA" id="ARBA00059245"/>
    </source>
</evidence>
<evidence type="ECO:0000259" key="24">
    <source>
        <dbReference type="Pfam" id="PF02434"/>
    </source>
</evidence>
<evidence type="ECO:0000256" key="19">
    <source>
        <dbReference type="ARBA" id="ARBA00041226"/>
    </source>
</evidence>
<evidence type="ECO:0000256" key="21">
    <source>
        <dbReference type="ARBA" id="ARBA00043065"/>
    </source>
</evidence>
<keyword evidence="10" id="KW-0479">Metal-binding</keyword>
<evidence type="ECO:0000256" key="20">
    <source>
        <dbReference type="ARBA" id="ARBA00042009"/>
    </source>
</evidence>
<keyword evidence="13 23" id="KW-1133">Transmembrane helix</keyword>
<evidence type="ECO:0000256" key="8">
    <source>
        <dbReference type="ARBA" id="ARBA00022679"/>
    </source>
</evidence>
<dbReference type="EMBL" id="JQDR03003334">
    <property type="protein sequence ID" value="KAA0202595.1"/>
    <property type="molecule type" value="Genomic_DNA"/>
</dbReference>
<evidence type="ECO:0000256" key="14">
    <source>
        <dbReference type="ARBA" id="ARBA00023136"/>
    </source>
</evidence>
<reference evidence="25" key="3">
    <citation type="submission" date="2019-06" db="EMBL/GenBank/DDBJ databases">
        <authorList>
            <person name="Poynton C."/>
            <person name="Hasenbein S."/>
            <person name="Benoit J.B."/>
            <person name="Sepulveda M.S."/>
            <person name="Poelchau M.F."/>
            <person name="Murali S.C."/>
            <person name="Chen S."/>
            <person name="Glastad K.M."/>
            <person name="Werren J.H."/>
            <person name="Vineis J.H."/>
            <person name="Bowen J.L."/>
            <person name="Friedrich M."/>
            <person name="Jones J."/>
            <person name="Robertson H.M."/>
            <person name="Feyereisen R."/>
            <person name="Mechler-Hickson A."/>
            <person name="Mathers N."/>
            <person name="Lee C.E."/>
            <person name="Colbourne J.K."/>
            <person name="Biales A."/>
            <person name="Johnston J.S."/>
            <person name="Wellborn G.A."/>
            <person name="Rosendale A.J."/>
            <person name="Cridge A.G."/>
            <person name="Munoz-Torres M.C."/>
            <person name="Bain P.A."/>
            <person name="Manny A.R."/>
            <person name="Major K.M."/>
            <person name="Lambert F.N."/>
            <person name="Vulpe C.D."/>
            <person name="Tuck P."/>
            <person name="Blalock B.J."/>
            <person name="Lin Y.-Y."/>
            <person name="Smith M.E."/>
            <person name="Ochoa-Acuna H."/>
            <person name="Chen M.-J.M."/>
            <person name="Childers C.P."/>
            <person name="Qu J."/>
            <person name="Dugan S."/>
            <person name="Lee S.L."/>
            <person name="Chao H."/>
            <person name="Dinh H."/>
            <person name="Han Y."/>
            <person name="Doddapaneni H."/>
            <person name="Worley K.C."/>
            <person name="Muzny D.M."/>
            <person name="Gibbs R.A."/>
            <person name="Richards S."/>
        </authorList>
    </citation>
    <scope>NUCLEOTIDE SEQUENCE</scope>
    <source>
        <strain evidence="25">HAZT.00-mixed</strain>
        <tissue evidence="25">Whole organism</tissue>
    </source>
</reference>
<evidence type="ECO:0000256" key="4">
    <source>
        <dbReference type="ARBA" id="ARBA00006462"/>
    </source>
</evidence>
<evidence type="ECO:0000256" key="2">
    <source>
        <dbReference type="ARBA" id="ARBA00004606"/>
    </source>
</evidence>
<gene>
    <name evidence="25" type="ORF">HAZT_HAZT005109</name>
</gene>